<dbReference type="EMBL" id="BK016212">
    <property type="protein sequence ID" value="DAG02597.1"/>
    <property type="molecule type" value="Genomic_DNA"/>
</dbReference>
<sequence>MDEKTEEQRTNVVASEHSVATTRKDVSKQPVVHNVHTLNRVNLLDPNQLEAAKVFMLQVARSKKGGIASVEDGLAVLMRAQDLNLPFSTCLEHVHVINGKTGVDIHIIKSLLSKAGLTWECTKDYSPLYEYTDGFNVYVEDKLPDYCIKCSNRKEAEKKQLESKDTDIMYVYPTLYFKDFNNNIYKSYQWNNKLSIAMNPAHAQELAKQGLVPVYRIPNQPIDYVTEYDICRIVRDKEVHSIGRFSFSEAQAAEMFEKDTYKKYARILIGHRAFTYAARDIASDILFGVYETSELKIVAGAELNDADIIDIEAQEMK</sequence>
<feature type="region of interest" description="Disordered" evidence="1">
    <location>
        <begin position="1"/>
        <end position="26"/>
    </location>
</feature>
<evidence type="ECO:0000313" key="2">
    <source>
        <dbReference type="EMBL" id="DAG02597.1"/>
    </source>
</evidence>
<organism evidence="2">
    <name type="scientific">CrAss-like virus sp. ctUXy6</name>
    <dbReference type="NCBI Taxonomy" id="2825835"/>
    <lineage>
        <taxon>Viruses</taxon>
        <taxon>Duplodnaviria</taxon>
        <taxon>Heunggongvirae</taxon>
        <taxon>Uroviricota</taxon>
        <taxon>Caudoviricetes</taxon>
        <taxon>Crassvirales</taxon>
    </lineage>
</organism>
<accession>A0A8S5V7C4</accession>
<protein>
    <recommendedName>
        <fullName evidence="3">Recombination protein</fullName>
    </recommendedName>
</protein>
<name>A0A8S5V7C4_9CAUD</name>
<evidence type="ECO:0008006" key="3">
    <source>
        <dbReference type="Google" id="ProtNLM"/>
    </source>
</evidence>
<reference evidence="2" key="1">
    <citation type="journal article" date="2021" name="Proc. Natl. Acad. Sci. U.S.A.">
        <title>A Catalog of Tens of Thousands of Viruses from Human Metagenomes Reveals Hidden Associations with Chronic Diseases.</title>
        <authorList>
            <person name="Tisza M.J."/>
            <person name="Buck C.B."/>
        </authorList>
    </citation>
    <scope>NUCLEOTIDE SEQUENCE</scope>
    <source>
        <strain evidence="2">CtUXy6</strain>
    </source>
</reference>
<proteinExistence type="predicted"/>
<feature type="compositionally biased region" description="Polar residues" evidence="1">
    <location>
        <begin position="10"/>
        <end position="21"/>
    </location>
</feature>
<evidence type="ECO:0000256" key="1">
    <source>
        <dbReference type="SAM" id="MobiDB-lite"/>
    </source>
</evidence>